<feature type="compositionally biased region" description="Polar residues" evidence="1">
    <location>
        <begin position="380"/>
        <end position="389"/>
    </location>
</feature>
<feature type="compositionally biased region" description="Pro residues" evidence="1">
    <location>
        <begin position="207"/>
        <end position="220"/>
    </location>
</feature>
<evidence type="ECO:0000313" key="3">
    <source>
        <dbReference type="Proteomes" id="UP000184440"/>
    </source>
</evidence>
<dbReference type="AlphaFoldDB" id="A0A1M7RKJ8"/>
<feature type="compositionally biased region" description="Basic residues" evidence="1">
    <location>
        <begin position="334"/>
        <end position="347"/>
    </location>
</feature>
<feature type="region of interest" description="Disordered" evidence="1">
    <location>
        <begin position="1"/>
        <end position="145"/>
    </location>
</feature>
<sequence length="389" mass="41204">MVLDRASCRSIQRRRGPLATPSLGRDSPVPAFRAPGRRPGVSGRHADAADARAVLERSGLRCPKTWTPGDPSGGCPAVPALSDSGRTYRRRRRQSERLRSPGRRSANGHRLSIHAAARSSGISAHLSAGRPPATWSRRAVRSARLRSDQITRSISGLTPPGWVLRARRASASAHRRRRAACSKRTPSRRTRGRGTPMRLILPHAPSQGPPNFRPADPARPLPRSSHLTPAAPPRATQAHALAALVAPPPSWRPRPRATPARAPPHPRAPPPARHPSPRAPSALVAPPPSRHATPHVPPSLRCCPGAALRSAARHPRLPCARPRAPRPLRDSAAHAHHPTPRAARGSRGHSGPPPANALLRSAPNTAEAAGGGCASPSSATGRASSVRSL</sequence>
<feature type="compositionally biased region" description="Pro residues" evidence="1">
    <location>
        <begin position="261"/>
        <end position="278"/>
    </location>
</feature>
<organism evidence="2 3">
    <name type="scientific">Cryptosporangium aurantiacum</name>
    <dbReference type="NCBI Taxonomy" id="134849"/>
    <lineage>
        <taxon>Bacteria</taxon>
        <taxon>Bacillati</taxon>
        <taxon>Actinomycetota</taxon>
        <taxon>Actinomycetes</taxon>
        <taxon>Cryptosporangiales</taxon>
        <taxon>Cryptosporangiaceae</taxon>
        <taxon>Cryptosporangium</taxon>
    </lineage>
</organism>
<feature type="region of interest" description="Disordered" evidence="1">
    <location>
        <begin position="247"/>
        <end position="298"/>
    </location>
</feature>
<name>A0A1M7RKJ8_9ACTN</name>
<proteinExistence type="predicted"/>
<protein>
    <submittedName>
        <fullName evidence="2">Uncharacterized protein</fullName>
    </submittedName>
</protein>
<accession>A0A1M7RKJ8</accession>
<feature type="region of interest" description="Disordered" evidence="1">
    <location>
        <begin position="167"/>
        <end position="235"/>
    </location>
</feature>
<reference evidence="2 3" key="1">
    <citation type="submission" date="2016-11" db="EMBL/GenBank/DDBJ databases">
        <authorList>
            <person name="Jaros S."/>
            <person name="Januszkiewicz K."/>
            <person name="Wedrychowicz H."/>
        </authorList>
    </citation>
    <scope>NUCLEOTIDE SEQUENCE [LARGE SCALE GENOMIC DNA]</scope>
    <source>
        <strain evidence="2 3">DSM 46144</strain>
    </source>
</reference>
<evidence type="ECO:0000313" key="2">
    <source>
        <dbReference type="EMBL" id="SHN46837.1"/>
    </source>
</evidence>
<gene>
    <name evidence="2" type="ORF">SAMN05443668_11869</name>
</gene>
<keyword evidence="3" id="KW-1185">Reference proteome</keyword>
<feature type="compositionally biased region" description="Basic and acidic residues" evidence="1">
    <location>
        <begin position="44"/>
        <end position="59"/>
    </location>
</feature>
<evidence type="ECO:0000256" key="1">
    <source>
        <dbReference type="SAM" id="MobiDB-lite"/>
    </source>
</evidence>
<dbReference type="Proteomes" id="UP000184440">
    <property type="component" value="Unassembled WGS sequence"/>
</dbReference>
<feature type="region of interest" description="Disordered" evidence="1">
    <location>
        <begin position="310"/>
        <end position="389"/>
    </location>
</feature>
<dbReference type="EMBL" id="FRCS01000018">
    <property type="protein sequence ID" value="SHN46837.1"/>
    <property type="molecule type" value="Genomic_DNA"/>
</dbReference>
<feature type="compositionally biased region" description="Basic residues" evidence="1">
    <location>
        <begin position="167"/>
        <end position="192"/>
    </location>
</feature>